<sequence length="153" mass="17030">MEIPARAALSDGSELPFNGCHVEPASGTRGHSGPRLYRCNSSPVSVYRVSTQGTKLIELNELSSRDEERKFDLACHPRLPFASVGDFKELPVSEQNLFDGQHNNGQRWLTSGKLSVDTGGWRRFTKSQTNTSHHHATHITNITTETRSEGRLK</sequence>
<gene>
    <name evidence="2" type="ORF">PROFUN_07853</name>
</gene>
<evidence type="ECO:0000313" key="2">
    <source>
        <dbReference type="EMBL" id="PRP84751.1"/>
    </source>
</evidence>
<name>A0A2P6NLB2_9EUKA</name>
<dbReference type="Proteomes" id="UP000241769">
    <property type="component" value="Unassembled WGS sequence"/>
</dbReference>
<dbReference type="InParanoid" id="A0A2P6NLB2"/>
<comment type="caution">
    <text evidence="2">The sequence shown here is derived from an EMBL/GenBank/DDBJ whole genome shotgun (WGS) entry which is preliminary data.</text>
</comment>
<evidence type="ECO:0000313" key="3">
    <source>
        <dbReference type="Proteomes" id="UP000241769"/>
    </source>
</evidence>
<accession>A0A2P6NLB2</accession>
<keyword evidence="3" id="KW-1185">Reference proteome</keyword>
<reference evidence="2 3" key="1">
    <citation type="journal article" date="2018" name="Genome Biol. Evol.">
        <title>Multiple Roots of Fruiting Body Formation in Amoebozoa.</title>
        <authorList>
            <person name="Hillmann F."/>
            <person name="Forbes G."/>
            <person name="Novohradska S."/>
            <person name="Ferling I."/>
            <person name="Riege K."/>
            <person name="Groth M."/>
            <person name="Westermann M."/>
            <person name="Marz M."/>
            <person name="Spaller T."/>
            <person name="Winckler T."/>
            <person name="Schaap P."/>
            <person name="Glockner G."/>
        </authorList>
    </citation>
    <scope>NUCLEOTIDE SEQUENCE [LARGE SCALE GENOMIC DNA]</scope>
    <source>
        <strain evidence="2 3">Jena</strain>
    </source>
</reference>
<protein>
    <submittedName>
        <fullName evidence="2">Uncharacterized protein</fullName>
    </submittedName>
</protein>
<feature type="region of interest" description="Disordered" evidence="1">
    <location>
        <begin position="125"/>
        <end position="153"/>
    </location>
</feature>
<evidence type="ECO:0000256" key="1">
    <source>
        <dbReference type="SAM" id="MobiDB-lite"/>
    </source>
</evidence>
<dbReference type="EMBL" id="MDYQ01000057">
    <property type="protein sequence ID" value="PRP84751.1"/>
    <property type="molecule type" value="Genomic_DNA"/>
</dbReference>
<proteinExistence type="predicted"/>
<dbReference type="AlphaFoldDB" id="A0A2P6NLB2"/>
<organism evidence="2 3">
    <name type="scientific">Planoprotostelium fungivorum</name>
    <dbReference type="NCBI Taxonomy" id="1890364"/>
    <lineage>
        <taxon>Eukaryota</taxon>
        <taxon>Amoebozoa</taxon>
        <taxon>Evosea</taxon>
        <taxon>Variosea</taxon>
        <taxon>Cavosteliida</taxon>
        <taxon>Cavosteliaceae</taxon>
        <taxon>Planoprotostelium</taxon>
    </lineage>
</organism>